<comment type="cofactor">
    <cofactor evidence="1">
        <name>FAD</name>
        <dbReference type="ChEBI" id="CHEBI:57692"/>
    </cofactor>
    <text evidence="1">Binds 4 FAD per tetramer. Each FAD binding site is formed by three monomers.</text>
</comment>
<dbReference type="NCBIfam" id="TIGR02170">
    <property type="entry name" value="thyX"/>
    <property type="match status" value="1"/>
</dbReference>
<dbReference type="GO" id="GO:0032259">
    <property type="term" value="P:methylation"/>
    <property type="evidence" value="ECO:0007669"/>
    <property type="project" value="UniProtKB-KW"/>
</dbReference>
<dbReference type="Proteomes" id="UP000029843">
    <property type="component" value="Unassembled WGS sequence"/>
</dbReference>
<dbReference type="RefSeq" id="WP_033094248.1">
    <property type="nucleotide sequence ID" value="NZ_JQED01000031.1"/>
</dbReference>
<organism evidence="2 3">
    <name type="scientific">Colwellia psychrerythraea</name>
    <name type="common">Vibrio psychroerythus</name>
    <dbReference type="NCBI Taxonomy" id="28229"/>
    <lineage>
        <taxon>Bacteria</taxon>
        <taxon>Pseudomonadati</taxon>
        <taxon>Pseudomonadota</taxon>
        <taxon>Gammaproteobacteria</taxon>
        <taxon>Alteromonadales</taxon>
        <taxon>Colwelliaceae</taxon>
        <taxon>Colwellia</taxon>
    </lineage>
</organism>
<dbReference type="GO" id="GO:0050660">
    <property type="term" value="F:flavin adenine dinucleotide binding"/>
    <property type="evidence" value="ECO:0007669"/>
    <property type="project" value="UniProtKB-UniRule"/>
</dbReference>
<sequence>MKPRISIIARPNIDWLAIERFLDDENTTWKRTKDSTNPEELIEFSGRICYMSFGNKQSPRTNQEYIKNLIEQGHESVLEHVNWTFEISNVTRSFTHQLVRHRIGFSYSQLSQQYVDHSDFEVHSPIDFDNLPKTSQAWDKVQRLIRDSYTEIVETLDDELDSGEFESKKEKNRLINSIARQILPSGTATSLVMTANARALRHFLKLRGSTQGDMEMRSFCVTLFDLLTKEAPAVFFDFKNVTLSDGEEAVAKGS</sequence>
<dbReference type="InterPro" id="IPR036098">
    <property type="entry name" value="Thymidylate_synthase_ThyX_sf"/>
</dbReference>
<name>A0A099KK66_COLPS</name>
<feature type="binding site" evidence="1">
    <location>
        <position position="202"/>
    </location>
    <ligand>
        <name>FAD</name>
        <dbReference type="ChEBI" id="CHEBI:57692"/>
        <note>ligand shared between neighboring subunits</note>
    </ligand>
</feature>
<reference evidence="2 3" key="1">
    <citation type="submission" date="2014-08" db="EMBL/GenBank/DDBJ databases">
        <title>Genomic and Phenotypic Diversity of Colwellia psychrerythraea strains from Disparate Marine Basins.</title>
        <authorList>
            <person name="Techtmann S.M."/>
            <person name="Stelling S.C."/>
            <person name="Utturkar S.M."/>
            <person name="Alshibli N."/>
            <person name="Harris A."/>
            <person name="Brown S.D."/>
            <person name="Hazen T.C."/>
        </authorList>
    </citation>
    <scope>NUCLEOTIDE SEQUENCE [LARGE SCALE GENOMIC DNA]</scope>
    <source>
        <strain evidence="2 3">ND2E</strain>
    </source>
</reference>
<dbReference type="HAMAP" id="MF_01408">
    <property type="entry name" value="ThyX"/>
    <property type="match status" value="1"/>
</dbReference>
<evidence type="ECO:0000256" key="1">
    <source>
        <dbReference type="HAMAP-Rule" id="MF_01408"/>
    </source>
</evidence>
<comment type="caution">
    <text evidence="1">Lacks conserved residue(s) required for the propagation of feature annotation.</text>
</comment>
<dbReference type="PROSITE" id="PS51331">
    <property type="entry name" value="THYX"/>
    <property type="match status" value="1"/>
</dbReference>
<dbReference type="GO" id="GO:0006231">
    <property type="term" value="P:dTMP biosynthetic process"/>
    <property type="evidence" value="ECO:0007669"/>
    <property type="project" value="UniProtKB-UniRule"/>
</dbReference>
<proteinExistence type="inferred from homology"/>
<evidence type="ECO:0000313" key="3">
    <source>
        <dbReference type="Proteomes" id="UP000029843"/>
    </source>
</evidence>
<comment type="caution">
    <text evidence="2">The sequence shown here is derived from an EMBL/GenBank/DDBJ whole genome shotgun (WGS) entry which is preliminary data.</text>
</comment>
<dbReference type="EMBL" id="JQED01000031">
    <property type="protein sequence ID" value="KGJ90816.1"/>
    <property type="molecule type" value="Genomic_DNA"/>
</dbReference>
<dbReference type="UniPathway" id="UPA00575"/>
<dbReference type="GO" id="GO:0004799">
    <property type="term" value="F:thymidylate synthase activity"/>
    <property type="evidence" value="ECO:0007669"/>
    <property type="project" value="TreeGrafter"/>
</dbReference>
<keyword evidence="1" id="KW-0274">FAD</keyword>
<keyword evidence="1 2" id="KW-0489">Methyltransferase</keyword>
<dbReference type="GO" id="GO:0006235">
    <property type="term" value="P:dTTP biosynthetic process"/>
    <property type="evidence" value="ECO:0007669"/>
    <property type="project" value="UniProtKB-UniRule"/>
</dbReference>
<dbReference type="Gene3D" id="6.10.140.450">
    <property type="match status" value="1"/>
</dbReference>
<dbReference type="PANTHER" id="PTHR34934">
    <property type="entry name" value="FLAVIN-DEPENDENT THYMIDYLATE SYNTHASE"/>
    <property type="match status" value="1"/>
</dbReference>
<dbReference type="Gene3D" id="3.30.70.3180">
    <property type="match status" value="2"/>
</dbReference>
<keyword evidence="1" id="KW-0521">NADP</keyword>
<comment type="pathway">
    <text evidence="1">Pyrimidine metabolism; dTTP biosynthesis.</text>
</comment>
<evidence type="ECO:0000313" key="2">
    <source>
        <dbReference type="EMBL" id="KGJ90816.1"/>
    </source>
</evidence>
<dbReference type="Pfam" id="PF02511">
    <property type="entry name" value="Thy1"/>
    <property type="match status" value="1"/>
</dbReference>
<feature type="active site" description="Involved in ionization of N3 of dUMP, leading to its activation" evidence="1">
    <location>
        <position position="207"/>
    </location>
</feature>
<keyword evidence="1" id="KW-0545">Nucleotide biosynthesis</keyword>
<feature type="binding site" evidence="1">
    <location>
        <begin position="100"/>
        <end position="102"/>
    </location>
    <ligand>
        <name>FAD</name>
        <dbReference type="ChEBI" id="CHEBI:57692"/>
        <note>ligand shared between neighboring subunits</note>
    </ligand>
</feature>
<feature type="binding site" evidence="1">
    <location>
        <position position="76"/>
    </location>
    <ligand>
        <name>FAD</name>
        <dbReference type="ChEBI" id="CHEBI:57692"/>
        <note>ligand shared between neighboring subunits</note>
    </ligand>
</feature>
<dbReference type="CDD" id="cd20175">
    <property type="entry name" value="ThyX"/>
    <property type="match status" value="1"/>
</dbReference>
<comment type="catalytic activity">
    <reaction evidence="1">
        <text>dUMP + (6R)-5,10-methylene-5,6,7,8-tetrahydrofolate + NADPH + H(+) = dTMP + (6S)-5,6,7,8-tetrahydrofolate + NADP(+)</text>
        <dbReference type="Rhea" id="RHEA:29043"/>
        <dbReference type="ChEBI" id="CHEBI:15378"/>
        <dbReference type="ChEBI" id="CHEBI:15636"/>
        <dbReference type="ChEBI" id="CHEBI:57453"/>
        <dbReference type="ChEBI" id="CHEBI:57783"/>
        <dbReference type="ChEBI" id="CHEBI:58349"/>
        <dbReference type="ChEBI" id="CHEBI:63528"/>
        <dbReference type="ChEBI" id="CHEBI:246422"/>
        <dbReference type="EC" id="2.1.1.148"/>
    </reaction>
</comment>
<dbReference type="GO" id="GO:0070402">
    <property type="term" value="F:NADPH binding"/>
    <property type="evidence" value="ECO:0007669"/>
    <property type="project" value="TreeGrafter"/>
</dbReference>
<feature type="binding site" description="in other chain" evidence="1">
    <location>
        <position position="180"/>
    </location>
    <ligand>
        <name>dUMP</name>
        <dbReference type="ChEBI" id="CHEBI:246422"/>
        <note>ligand shared between dimeric partners</note>
    </ligand>
</feature>
<dbReference type="GO" id="GO:0050797">
    <property type="term" value="F:thymidylate synthase (FAD) activity"/>
    <property type="evidence" value="ECO:0007669"/>
    <property type="project" value="UniProtKB-UniRule"/>
</dbReference>
<dbReference type="AlphaFoldDB" id="A0A099KK66"/>
<dbReference type="PANTHER" id="PTHR34934:SF1">
    <property type="entry name" value="FLAVIN-DEPENDENT THYMIDYLATE SYNTHASE"/>
    <property type="match status" value="1"/>
</dbReference>
<dbReference type="EC" id="2.1.1.148" evidence="1"/>
<protein>
    <recommendedName>
        <fullName evidence="1">Flavin-dependent thymidylate synthase</fullName>
        <shortName evidence="1">FDTS</shortName>
        <ecNumber evidence="1">2.1.1.148</ecNumber>
    </recommendedName>
    <alternativeName>
        <fullName evidence="1">FAD-dependent thymidylate synthase</fullName>
    </alternativeName>
    <alternativeName>
        <fullName evidence="1">Thymidylate synthase ThyX</fullName>
        <shortName evidence="1">TS</shortName>
        <shortName evidence="1">TSase</shortName>
    </alternativeName>
</protein>
<dbReference type="SUPFAM" id="SSF69796">
    <property type="entry name" value="Thymidylate synthase-complementing protein Thy1"/>
    <property type="match status" value="1"/>
</dbReference>
<feature type="binding site" evidence="1">
    <location>
        <position position="109"/>
    </location>
    <ligand>
        <name>FAD</name>
        <dbReference type="ChEBI" id="CHEBI:57692"/>
        <note>ligand shared between neighboring subunits</note>
    </ligand>
</feature>
<keyword evidence="1 2" id="KW-0808">Transferase</keyword>
<dbReference type="OrthoDB" id="9780625at2"/>
<comment type="similarity">
    <text evidence="1">Belongs to the thymidylate synthase ThyX family.</text>
</comment>
<dbReference type="InterPro" id="IPR003669">
    <property type="entry name" value="Thymidylate_synthase_ThyX"/>
</dbReference>
<gene>
    <name evidence="1" type="primary">thyX</name>
    <name evidence="2" type="ORF">ND2E_0059</name>
</gene>
<accession>A0A099KK66</accession>
<keyword evidence="1" id="KW-0285">Flavoprotein</keyword>
<feature type="binding site" evidence="1">
    <location>
        <begin position="196"/>
        <end position="198"/>
    </location>
    <ligand>
        <name>FAD</name>
        <dbReference type="ChEBI" id="CHEBI:57692"/>
        <note>ligand shared between neighboring subunits</note>
    </ligand>
</feature>
<comment type="subunit">
    <text evidence="1">Homotetramer.</text>
</comment>
<comment type="function">
    <text evidence="1">Catalyzes the reductive methylation of 2'-deoxyuridine-5'-monophosphate (dUMP) to 2'-deoxythymidine-5'-monophosphate (dTMP) while utilizing 5,10-methylenetetrahydrofolate (mTHF) as the methyl donor, and NADPH and FADH(2) as the reductant.</text>
</comment>
<feature type="binding site" evidence="1">
    <location>
        <begin position="97"/>
        <end position="100"/>
    </location>
    <ligand>
        <name>dUMP</name>
        <dbReference type="ChEBI" id="CHEBI:246422"/>
        <note>ligand shared between dimeric partners</note>
    </ligand>
</feature>
<feature type="binding site" evidence="1">
    <location>
        <position position="207"/>
    </location>
    <ligand>
        <name>dUMP</name>
        <dbReference type="ChEBI" id="CHEBI:246422"/>
        <note>ligand shared between dimeric partners</note>
    </ligand>
</feature>
<dbReference type="PATRIC" id="fig|28229.4.peg.2557"/>